<proteinExistence type="predicted"/>
<comment type="caution">
    <text evidence="1">The sequence shown here is derived from an EMBL/GenBank/DDBJ whole genome shotgun (WGS) entry which is preliminary data.</text>
</comment>
<dbReference type="PANTHER" id="PTHR39214:SF1">
    <property type="entry name" value="MICROBODY (PEROXISOME) BIOGENESIS PROTEIN PEROXIN 8 (EUROFUNG)"/>
    <property type="match status" value="1"/>
</dbReference>
<dbReference type="InterPro" id="IPR055334">
    <property type="entry name" value="PEX8-like"/>
</dbReference>
<evidence type="ECO:0000313" key="1">
    <source>
        <dbReference type="EMBL" id="KZZ95872.1"/>
    </source>
</evidence>
<gene>
    <name evidence="1" type="ORF">AAL_04168</name>
</gene>
<dbReference type="AlphaFoldDB" id="A0A162ILJ7"/>
<dbReference type="PANTHER" id="PTHR39214">
    <property type="entry name" value="MICROBODY (PEROXISOME) BIOGENESIS PROTEIN PEROXIN 8 (EUROFUNG)"/>
    <property type="match status" value="1"/>
</dbReference>
<reference evidence="1 2" key="1">
    <citation type="journal article" date="2016" name="Genome Biol. Evol.">
        <title>Divergent and convergent evolution of fungal pathogenicity.</title>
        <authorList>
            <person name="Shang Y."/>
            <person name="Xiao G."/>
            <person name="Zheng P."/>
            <person name="Cen K."/>
            <person name="Zhan S."/>
            <person name="Wang C."/>
        </authorList>
    </citation>
    <scope>NUCLEOTIDE SEQUENCE [LARGE SCALE GENOMIC DNA]</scope>
    <source>
        <strain evidence="1 2">RCEF 2490</strain>
    </source>
</reference>
<evidence type="ECO:0000313" key="2">
    <source>
        <dbReference type="Proteomes" id="UP000078544"/>
    </source>
</evidence>
<dbReference type="Pfam" id="PF26001">
    <property type="entry name" value="Pex8"/>
    <property type="match status" value="1"/>
</dbReference>
<dbReference type="STRING" id="1081109.A0A162ILJ7"/>
<organism evidence="1 2">
    <name type="scientific">Moelleriella libera RCEF 2490</name>
    <dbReference type="NCBI Taxonomy" id="1081109"/>
    <lineage>
        <taxon>Eukaryota</taxon>
        <taxon>Fungi</taxon>
        <taxon>Dikarya</taxon>
        <taxon>Ascomycota</taxon>
        <taxon>Pezizomycotina</taxon>
        <taxon>Sordariomycetes</taxon>
        <taxon>Hypocreomycetidae</taxon>
        <taxon>Hypocreales</taxon>
        <taxon>Clavicipitaceae</taxon>
        <taxon>Moelleriella</taxon>
    </lineage>
</organism>
<accession>A0A162ILJ7</accession>
<sequence length="683" mass="74725">MPVDRLLNTVLQHYQDVHDAAKTDQIIGTTVHLLAHLSNPLNLTVLTSQLLTAPAIWRRHDGSRTALRIISLFNTGAMRVRDRNKTTTTTTIATTTTTMSCDAWTRAVVKGADERSKRWQHLLVLAGVLMGMEGNNRRALSQSLRDTLEQAVVMAANLALEGGDADDGGPVAALSIVMALSFVLPLLSTRHKARINCAALLPFATWAMTGEEGFCDAQFLRAVARDTTVQQGRVHSWPAQSPSCLLLREMEKQPLVANMGPLSQLAAFAVQHAADAAAVAQAHEALLVFTGRMLDVWHRNPFSEIDPSLESSSLTLDTLQNAWPLLWQIFRRLMFGTTAVLQAIVARSLLDSQMQRHGMAPSIASKSLQILRNIFFISNRNGNSAFEVYTFAYMASLDVLSRDALVSEAFLREARPADAHPAPSDHLAKTLDLFYLNVAEHLSLVLPTESCEALIVKPAVAYLSQQEPMSPSMTEVFESAHSAILSVLSCPQHSTLTVKLTPFYIVKLFESFPRHISPRQFRVAFRTVMEVVSPPFPIAAMDPELSETLLEMLRAKIATASTQLLQAAVDAPSQASEELLSEQSALVMTLIDSLPFLPLTLVEESLGNTARAINGIEDPRLRAAVQKRFWDVLVGGEMDVERSTIGVAWWGTKGGRELVLFGGAREPLVMSGALDGEAASSRL</sequence>
<name>A0A162ILJ7_9HYPO</name>
<keyword evidence="2" id="KW-1185">Reference proteome</keyword>
<dbReference type="OrthoDB" id="2357318at2759"/>
<dbReference type="Proteomes" id="UP000078544">
    <property type="component" value="Unassembled WGS sequence"/>
</dbReference>
<protein>
    <submittedName>
        <fullName evidence="1">Peroxisomal membrane protein Pex17</fullName>
    </submittedName>
</protein>
<dbReference type="EMBL" id="AZGY01000008">
    <property type="protein sequence ID" value="KZZ95872.1"/>
    <property type="molecule type" value="Genomic_DNA"/>
</dbReference>